<feature type="binding site" evidence="8">
    <location>
        <position position="551"/>
    </location>
    <ligand>
        <name>substrate</name>
    </ligand>
</feature>
<evidence type="ECO:0000256" key="2">
    <source>
        <dbReference type="ARBA" id="ARBA00006202"/>
    </source>
</evidence>
<dbReference type="PIRSF" id="PIRSF005536">
    <property type="entry name" value="Agal"/>
    <property type="match status" value="1"/>
</dbReference>
<gene>
    <name evidence="12" type="ORF">QEJ78_04840</name>
    <name evidence="11" type="ORF">SAMN02983011_00975</name>
</gene>
<dbReference type="Proteomes" id="UP000181860">
    <property type="component" value="Unassembled WGS sequence"/>
</dbReference>
<evidence type="ECO:0000313" key="12">
    <source>
        <dbReference type="EMBL" id="WGO86765.1"/>
    </source>
</evidence>
<evidence type="ECO:0000256" key="8">
    <source>
        <dbReference type="PIRSR" id="PIRSR005536-2"/>
    </source>
</evidence>
<evidence type="ECO:0000256" key="4">
    <source>
        <dbReference type="ARBA" id="ARBA00022801"/>
    </source>
</evidence>
<evidence type="ECO:0000259" key="10">
    <source>
        <dbReference type="Pfam" id="PF16875"/>
    </source>
</evidence>
<dbReference type="CDD" id="cd14791">
    <property type="entry name" value="GH36"/>
    <property type="match status" value="1"/>
</dbReference>
<feature type="binding site" evidence="8">
    <location>
        <position position="444"/>
    </location>
    <ligand>
        <name>substrate</name>
    </ligand>
</feature>
<dbReference type="InterPro" id="IPR013785">
    <property type="entry name" value="Aldolase_TIM"/>
</dbReference>
<dbReference type="Proteomes" id="UP001242513">
    <property type="component" value="Chromosome"/>
</dbReference>
<feature type="domain" description="Glycosyl hydrolase family 36 C-terminal" evidence="9">
    <location>
        <begin position="656"/>
        <end position="737"/>
    </location>
</feature>
<dbReference type="PANTHER" id="PTHR43053:SF3">
    <property type="entry name" value="ALPHA-GALACTOSIDASE C-RELATED"/>
    <property type="match status" value="1"/>
</dbReference>
<evidence type="ECO:0000313" key="11">
    <source>
        <dbReference type="EMBL" id="SDA50446.1"/>
    </source>
</evidence>
<sequence length="740" mass="85127">MIDIISKQYFHLHNEKISYLFYVMKNGQLGHLYYGKDLGDLTEDDLRYIACHNNKASGTVKFAPEFSTFSLADRMQEYPTYGTSDFREGAISLEQGKDILYPDFKYQDYSVSNQRPRNLAKPGAYSEAGESQTLTIRLLDQDHQLELKLFYTIFKHNSAIVRNSQIRNIGNDDIKIQNLQSLTLELPTSDYDFLQLSGAWIKERHIKKRPLIQGITKIESLRGASSHQENPFIALTAKNVSLNHGEIYASNLIYSGNFVSQVEVDEWGTGRLMTGINPATFTWQLKKDEVFASPEAVIFYTNHGYNGLMTQTHQFAKQHIIDRKWQTIKRPIVINSWEACVFDFDEAKLLKLAQEAKNLGMECFVLDDGWFGHRDNDRTSLGDWSVDRKKFPQGLDHFSSALHKMGMQFGLWFEPGMVSPNTALFKRHPDWVVHHPYSRYSIGRGQYVLDFANPEVVDDIYQQMARIISKCHVDYLKWDMNRNITEAYSPYLKKLHLPQGEFFHRYILGVYHLYEKLLTSFPHLLIEGCASGGGRYDLGIMFYSPQIWPSDDSDAAERLDIMSGTMLAYPLSAFSNHVSAVPNGHVRRITSLKFRQDVASFGPLGYELDLNALSFPQKQAIHDQIEWYKQRRDLLVNGSFRQLIPLDDHNKYAWSVSKSKEQIIGFFRKLAKPNDTLDQYLSLSDLNLKAHYTINQQMTVSGKMLASFGLREPYQFNASNANTAQVAGDFQSYLFELKQD</sequence>
<reference evidence="12" key="2">
    <citation type="journal article" date="2022" name="Food Funct.">
        <title>Lactobacillus kefiranofaciens ZW18 from Kefir enhances the anti-tumor effect of anti-programmed cell death 1 (PD-1) immunotherapy by modulating the gut microbiota.</title>
        <authorList>
            <person name="Zhao J."/>
            <person name="Wang Y."/>
            <person name="Wang J."/>
            <person name="Lv M."/>
            <person name="Zhou C."/>
            <person name="Jia L."/>
            <person name="Geng W."/>
        </authorList>
    </citation>
    <scope>NUCLEOTIDE SEQUENCE</scope>
    <source>
        <strain evidence="12">ZW18</strain>
    </source>
</reference>
<dbReference type="Gene3D" id="2.70.98.60">
    <property type="entry name" value="alpha-galactosidase from lactobacil brevis"/>
    <property type="match status" value="1"/>
</dbReference>
<comment type="similarity">
    <text evidence="2">Belongs to the glycosyl hydrolase 36 family.</text>
</comment>
<feature type="binding site" evidence="8">
    <location>
        <position position="200"/>
    </location>
    <ligand>
        <name>substrate</name>
    </ligand>
</feature>
<evidence type="ECO:0000313" key="14">
    <source>
        <dbReference type="Proteomes" id="UP001242513"/>
    </source>
</evidence>
<evidence type="ECO:0000259" key="9">
    <source>
        <dbReference type="Pfam" id="PF16874"/>
    </source>
</evidence>
<evidence type="ECO:0000256" key="1">
    <source>
        <dbReference type="ARBA" id="ARBA00001255"/>
    </source>
</evidence>
<feature type="domain" description="Glycosyl hydrolase family 36 N-terminal" evidence="10">
    <location>
        <begin position="27"/>
        <end position="286"/>
    </location>
</feature>
<feature type="binding site" evidence="8">
    <location>
        <position position="529"/>
    </location>
    <ligand>
        <name>substrate</name>
    </ligand>
</feature>
<feature type="active site" description="Proton donor" evidence="7">
    <location>
        <position position="551"/>
    </location>
</feature>
<dbReference type="InterPro" id="IPR038417">
    <property type="entry name" value="Alpga-gal_N_sf"/>
</dbReference>
<dbReference type="EC" id="3.2.1.22" evidence="3 6"/>
<dbReference type="InterPro" id="IPR017853">
    <property type="entry name" value="GH"/>
</dbReference>
<evidence type="ECO:0000256" key="5">
    <source>
        <dbReference type="ARBA" id="ARBA00023295"/>
    </source>
</evidence>
<dbReference type="GO" id="GO:0016052">
    <property type="term" value="P:carbohydrate catabolic process"/>
    <property type="evidence" value="ECO:0007669"/>
    <property type="project" value="InterPro"/>
</dbReference>
<evidence type="ECO:0000256" key="6">
    <source>
        <dbReference type="PIRNR" id="PIRNR005536"/>
    </source>
</evidence>
<dbReference type="InterPro" id="IPR050985">
    <property type="entry name" value="Alpha-glycosidase_related"/>
</dbReference>
<reference evidence="12" key="3">
    <citation type="submission" date="2023-04" db="EMBL/GenBank/DDBJ databases">
        <authorList>
            <person name="Wang Y."/>
        </authorList>
    </citation>
    <scope>NUCLEOTIDE SEQUENCE</scope>
    <source>
        <strain evidence="12">ZW18</strain>
    </source>
</reference>
<feature type="active site" description="Nucleophile" evidence="7">
    <location>
        <position position="479"/>
    </location>
</feature>
<dbReference type="Gene3D" id="2.60.40.1180">
    <property type="entry name" value="Golgi alpha-mannosidase II"/>
    <property type="match status" value="1"/>
</dbReference>
<keyword evidence="4 6" id="KW-0378">Hydrolase</keyword>
<dbReference type="AlphaFoldDB" id="A0AAX3UGF1"/>
<keyword evidence="13" id="KW-1185">Reference proteome</keyword>
<proteinExistence type="inferred from homology"/>
<dbReference type="InterPro" id="IPR031704">
    <property type="entry name" value="Glyco_hydro_36_N"/>
</dbReference>
<dbReference type="GO" id="GO:0004557">
    <property type="term" value="F:alpha-galactosidase activity"/>
    <property type="evidence" value="ECO:0007669"/>
    <property type="project" value="UniProtKB-UniRule"/>
</dbReference>
<dbReference type="RefSeq" id="WP_013853684.1">
    <property type="nucleotide sequence ID" value="NZ_CP123735.1"/>
</dbReference>
<organism evidence="12 14">
    <name type="scientific">Lactobacillus kefiranofaciens</name>
    <dbReference type="NCBI Taxonomy" id="267818"/>
    <lineage>
        <taxon>Bacteria</taxon>
        <taxon>Bacillati</taxon>
        <taxon>Bacillota</taxon>
        <taxon>Bacilli</taxon>
        <taxon>Lactobacillales</taxon>
        <taxon>Lactobacillaceae</taxon>
        <taxon>Lactobacillus</taxon>
    </lineage>
</organism>
<name>A0AAX3UGF1_9LACO</name>
<dbReference type="Gene3D" id="3.20.20.70">
    <property type="entry name" value="Aldolase class I"/>
    <property type="match status" value="1"/>
</dbReference>
<dbReference type="EMBL" id="FMXC01000008">
    <property type="protein sequence ID" value="SDA50446.1"/>
    <property type="molecule type" value="Genomic_DNA"/>
</dbReference>
<dbReference type="PRINTS" id="PR00743">
    <property type="entry name" value="GLHYDRLASE36"/>
</dbReference>
<dbReference type="SUPFAM" id="SSF51445">
    <property type="entry name" value="(Trans)glycosidases"/>
    <property type="match status" value="1"/>
</dbReference>
<dbReference type="Pfam" id="PF16875">
    <property type="entry name" value="Glyco_hydro_36N"/>
    <property type="match status" value="1"/>
</dbReference>
<evidence type="ECO:0000256" key="7">
    <source>
        <dbReference type="PIRSR" id="PIRSR005536-1"/>
    </source>
</evidence>
<evidence type="ECO:0000313" key="13">
    <source>
        <dbReference type="Proteomes" id="UP000181860"/>
    </source>
</evidence>
<dbReference type="InterPro" id="IPR031705">
    <property type="entry name" value="Glyco_hydro_36_C"/>
</dbReference>
<dbReference type="InterPro" id="IPR013780">
    <property type="entry name" value="Glyco_hydro_b"/>
</dbReference>
<dbReference type="PROSITE" id="PS00512">
    <property type="entry name" value="ALPHA_GALACTOSIDASE"/>
    <property type="match status" value="1"/>
</dbReference>
<dbReference type="Pfam" id="PF16874">
    <property type="entry name" value="Glyco_hydro_36C"/>
    <property type="match status" value="1"/>
</dbReference>
<comment type="catalytic activity">
    <reaction evidence="1 6">
        <text>Hydrolysis of terminal, non-reducing alpha-D-galactose residues in alpha-D-galactosides, including galactose oligosaccharides, galactomannans and galactolipids.</text>
        <dbReference type="EC" id="3.2.1.22"/>
    </reaction>
</comment>
<feature type="binding site" evidence="8">
    <location>
        <begin position="367"/>
        <end position="368"/>
    </location>
    <ligand>
        <name>substrate</name>
    </ligand>
</feature>
<dbReference type="InterPro" id="IPR000111">
    <property type="entry name" value="Glyco_hydro_27/36_CS"/>
</dbReference>
<dbReference type="InterPro" id="IPR002252">
    <property type="entry name" value="Glyco_hydro_36"/>
</dbReference>
<dbReference type="FunFam" id="3.20.20.70:FF:000118">
    <property type="entry name" value="Alpha-galactosidase"/>
    <property type="match status" value="1"/>
</dbReference>
<dbReference type="Pfam" id="PF02065">
    <property type="entry name" value="Melibiase"/>
    <property type="match status" value="1"/>
</dbReference>
<reference evidence="11 13" key="1">
    <citation type="submission" date="2016-10" db="EMBL/GenBank/DDBJ databases">
        <authorList>
            <person name="Varghese N."/>
            <person name="Submissions S."/>
        </authorList>
    </citation>
    <scope>NUCLEOTIDE SEQUENCE [LARGE SCALE GENOMIC DNA]</scope>
    <source>
        <strain evidence="11 13">ATCC 43761</strain>
    </source>
</reference>
<protein>
    <recommendedName>
        <fullName evidence="3 6">Alpha-galactosidase</fullName>
        <ecNumber evidence="3 6">3.2.1.22</ecNumber>
    </recommendedName>
</protein>
<evidence type="ECO:0000256" key="3">
    <source>
        <dbReference type="ARBA" id="ARBA00012755"/>
    </source>
</evidence>
<dbReference type="EMBL" id="CP123735">
    <property type="protein sequence ID" value="WGO86765.1"/>
    <property type="molecule type" value="Genomic_DNA"/>
</dbReference>
<feature type="binding site" evidence="8">
    <location>
        <begin position="477"/>
        <end position="481"/>
    </location>
    <ligand>
        <name>substrate</name>
    </ligand>
</feature>
<dbReference type="PANTHER" id="PTHR43053">
    <property type="entry name" value="GLYCOSIDASE FAMILY 31"/>
    <property type="match status" value="1"/>
</dbReference>
<accession>A0AAX3UGF1</accession>
<keyword evidence="5 6" id="KW-0326">Glycosidase</keyword>